<protein>
    <submittedName>
        <fullName evidence="1">TetR/AcrR family transcriptional regulator</fullName>
    </submittedName>
</protein>
<gene>
    <name evidence="1" type="ORF">AAFH96_28350</name>
</gene>
<dbReference type="InterPro" id="IPR009057">
    <property type="entry name" value="Homeodomain-like_sf"/>
</dbReference>
<dbReference type="Proteomes" id="UP001582793">
    <property type="component" value="Unassembled WGS sequence"/>
</dbReference>
<organism evidence="1 2">
    <name type="scientific">Polymorphospora lycopeni</name>
    <dbReference type="NCBI Taxonomy" id="3140240"/>
    <lineage>
        <taxon>Bacteria</taxon>
        <taxon>Bacillati</taxon>
        <taxon>Actinomycetota</taxon>
        <taxon>Actinomycetes</taxon>
        <taxon>Micromonosporales</taxon>
        <taxon>Micromonosporaceae</taxon>
        <taxon>Polymorphospora</taxon>
    </lineage>
</organism>
<evidence type="ECO:0000313" key="2">
    <source>
        <dbReference type="Proteomes" id="UP001582793"/>
    </source>
</evidence>
<keyword evidence="2" id="KW-1185">Reference proteome</keyword>
<dbReference type="Gene3D" id="1.10.357.10">
    <property type="entry name" value="Tetracycline Repressor, domain 2"/>
    <property type="match status" value="1"/>
</dbReference>
<sequence length="200" mass="20697">MPRGVAIPQIRQHLFAAVERVIVRDGPGRLNGRAITGEAAVATGLLYAHFADLDDFLAGYAVDRTFSVSAHAAALPERAGTGDIAANLCDAALATPPATLMALTRLLVARPDLIARVHAVLGDDTSGIDAVEGAVTTYLTEEQRLGRLAAAVQPAPLALAVVGVLHRLTLAADTGADLPVSVRQAVTALVGNFTTAVPRR</sequence>
<reference evidence="1 2" key="1">
    <citation type="submission" date="2024-04" db="EMBL/GenBank/DDBJ databases">
        <title>Polymorphospora sp. isolated from Baiyangdian Lake in Xiong'an New Area.</title>
        <authorList>
            <person name="Zhang X."/>
            <person name="Liu J."/>
        </authorList>
    </citation>
    <scope>NUCLEOTIDE SEQUENCE [LARGE SCALE GENOMIC DNA]</scope>
    <source>
        <strain evidence="1 2">2-325</strain>
    </source>
</reference>
<accession>A0ABV5CYA1</accession>
<dbReference type="SUPFAM" id="SSF46689">
    <property type="entry name" value="Homeodomain-like"/>
    <property type="match status" value="1"/>
</dbReference>
<evidence type="ECO:0000313" key="1">
    <source>
        <dbReference type="EMBL" id="MFB6396984.1"/>
    </source>
</evidence>
<dbReference type="EMBL" id="JBCGDC010000117">
    <property type="protein sequence ID" value="MFB6396984.1"/>
    <property type="molecule type" value="Genomic_DNA"/>
</dbReference>
<proteinExistence type="predicted"/>
<name>A0ABV5CYA1_9ACTN</name>
<comment type="caution">
    <text evidence="1">The sequence shown here is derived from an EMBL/GenBank/DDBJ whole genome shotgun (WGS) entry which is preliminary data.</text>
</comment>
<dbReference type="RefSeq" id="WP_375736226.1">
    <property type="nucleotide sequence ID" value="NZ_JBCGDC010000117.1"/>
</dbReference>